<gene>
    <name evidence="4" type="ORF">JOF47_003703</name>
</gene>
<accession>A0ABS4XI96</accession>
<keyword evidence="2" id="KW-0804">Transcription</keyword>
<dbReference type="Proteomes" id="UP001296993">
    <property type="component" value="Unassembled WGS sequence"/>
</dbReference>
<evidence type="ECO:0000313" key="5">
    <source>
        <dbReference type="Proteomes" id="UP001296993"/>
    </source>
</evidence>
<keyword evidence="1" id="KW-0805">Transcription regulation</keyword>
<name>A0ABS4XI96_9MICC</name>
<dbReference type="EMBL" id="JAGIOF010000001">
    <property type="protein sequence ID" value="MBP2388192.1"/>
    <property type="molecule type" value="Genomic_DNA"/>
</dbReference>
<dbReference type="InterPro" id="IPR036271">
    <property type="entry name" value="Tet_transcr_reg_TetR-rel_C_sf"/>
</dbReference>
<comment type="caution">
    <text evidence="4">The sequence shown here is derived from an EMBL/GenBank/DDBJ whole genome shotgun (WGS) entry which is preliminary data.</text>
</comment>
<protein>
    <submittedName>
        <fullName evidence="4">AcrR family transcriptional regulator</fullName>
    </submittedName>
</protein>
<proteinExistence type="predicted"/>
<dbReference type="SUPFAM" id="SSF48498">
    <property type="entry name" value="Tetracyclin repressor-like, C-terminal domain"/>
    <property type="match status" value="1"/>
</dbReference>
<dbReference type="InterPro" id="IPR009057">
    <property type="entry name" value="Homeodomain-like_sf"/>
</dbReference>
<sequence length="205" mass="22376">MARPHRPVLTAEIIADAAIALIDSGEPFGVNALARALGVKPPSLYNHVQGLEAIIELVRGRLADRYMADLPVNAPWDETIESIIRAERVMYTSHPHVVPLIATSTVTDQQAITAYDSIASSLVDAGFPDDEVLVLVQLFDAFALGSGLDYAAPDAVWRPEGETRNLGRLLELEPRGKVRSNQAFEIGLSMLLDAMRVRLEGHQQD</sequence>
<dbReference type="Gene3D" id="1.10.357.10">
    <property type="entry name" value="Tetracycline Repressor, domain 2"/>
    <property type="match status" value="1"/>
</dbReference>
<evidence type="ECO:0000256" key="1">
    <source>
        <dbReference type="ARBA" id="ARBA00023015"/>
    </source>
</evidence>
<dbReference type="Pfam" id="PF02909">
    <property type="entry name" value="TetR_C_1"/>
    <property type="match status" value="1"/>
</dbReference>
<organism evidence="4 5">
    <name type="scientific">Paeniglutamicibacter kerguelensis</name>
    <dbReference type="NCBI Taxonomy" id="254788"/>
    <lineage>
        <taxon>Bacteria</taxon>
        <taxon>Bacillati</taxon>
        <taxon>Actinomycetota</taxon>
        <taxon>Actinomycetes</taxon>
        <taxon>Micrococcales</taxon>
        <taxon>Micrococcaceae</taxon>
        <taxon>Paeniglutamicibacter</taxon>
    </lineage>
</organism>
<feature type="domain" description="Tetracycline repressor TetR C-terminal" evidence="3">
    <location>
        <begin position="75"/>
        <end position="197"/>
    </location>
</feature>
<dbReference type="SUPFAM" id="SSF46689">
    <property type="entry name" value="Homeodomain-like"/>
    <property type="match status" value="1"/>
</dbReference>
<reference evidence="4 5" key="1">
    <citation type="submission" date="2021-03" db="EMBL/GenBank/DDBJ databases">
        <title>Sequencing the genomes of 1000 actinobacteria strains.</title>
        <authorList>
            <person name="Klenk H.-P."/>
        </authorList>
    </citation>
    <scope>NUCLEOTIDE SEQUENCE [LARGE SCALE GENOMIC DNA]</scope>
    <source>
        <strain evidence="4 5">DSM 15797</strain>
    </source>
</reference>
<evidence type="ECO:0000259" key="3">
    <source>
        <dbReference type="Pfam" id="PF02909"/>
    </source>
</evidence>
<evidence type="ECO:0000313" key="4">
    <source>
        <dbReference type="EMBL" id="MBP2388192.1"/>
    </source>
</evidence>
<dbReference type="InterPro" id="IPR004111">
    <property type="entry name" value="Repressor_TetR_C"/>
</dbReference>
<dbReference type="RefSeq" id="WP_210001060.1">
    <property type="nucleotide sequence ID" value="NZ_BAAAJY010000017.1"/>
</dbReference>
<evidence type="ECO:0000256" key="2">
    <source>
        <dbReference type="ARBA" id="ARBA00023163"/>
    </source>
</evidence>
<keyword evidence="5" id="KW-1185">Reference proteome</keyword>